<evidence type="ECO:0000313" key="14">
    <source>
        <dbReference type="EMBL" id="KAG6666912.1"/>
    </source>
</evidence>
<evidence type="ECO:0000256" key="11">
    <source>
        <dbReference type="PROSITE-ProRule" id="PRU10141"/>
    </source>
</evidence>
<dbReference type="FunFam" id="1.25.40.10:FF:000642">
    <property type="entry name" value="Pentatricopeptide repeat-containing protein mitochondrial"/>
    <property type="match status" value="1"/>
</dbReference>
<dbReference type="Pfam" id="PF13041">
    <property type="entry name" value="PPR_2"/>
    <property type="match status" value="3"/>
</dbReference>
<keyword evidence="5 11" id="KW-0547">Nucleotide-binding</keyword>
<evidence type="ECO:0000256" key="5">
    <source>
        <dbReference type="ARBA" id="ARBA00022741"/>
    </source>
</evidence>
<sequence length="1119" mass="124155">MLSRCRSSSSPTILFKRQLNFPPTTFSVLSSQNAQNQEDPFYIAHSPLSLGRLRAKMPLSASTHLTDPQSAPSFCSDALRVSAKMGFLPEGKQLHAHMIKLGLCNVLALHNHLLNVYFRCQEFDDAKTLFGEMRARNVVSWNTVICGVVDWRSNNWRSLYLGISYFRRMLLERVRPDDITFNSLFRACIELHDVVIGRQLHCFIIKVALDSHSFVGSALVKLYATFGLVEAAKRAFNAVLFRDLVLWNVMLSGYVSNRLVKDAFGVFNLMQLEGVKGDEFTFSSLMSSCGALGTCDLGKQIHGLIVKKSFDLDVQVASVIIDMYAKNKNIDDARKAFDGIAIKNVVSWNTMIVGYGQKGDGKEAMKLLRGMLQTDLCLDELTLSSILSSCGNVSATCEIMQIHACTIKFGFQVFLSISNALINAYSKCGSIHGAYQCFSSVLKPDLVTWTSILCAYAFHGLAKEATNLFEKMLSHGMRPDPVAFLGVLSACSHGGLVEKGLHYFNLMINDYQIVPDSNHFTCLIDLLARSGLLDEAFSVLASMPIEPGSDTLGAFIGACKVHKNLELAKWAAEKLFTLEPNKPVNYALMSNVYASQSRWFDVAGARRMIRDRCDSKVPGCSWVEIAGNVRSFVSSDKSHPKSLEVYAILGTLHSLMKDDNHMLNLTLLLHCPPFPTLPRMSSPDSSYDVRVTNGRVPYSPCSVYSYTSTVGSSTPGRSRVSVAARSFAGIFSGCFAPPEIKNSIFSVADSEEFKAPSVVSDGSRAGSERSRRGGSNRGVYASPNNSTHTREHRREPGSVKFTMEEIFRATRNFSPSSKIGHGGFGTVYMGTLDDGTAVAVKRAKKSTSQLDKHLGVEFQSEIQTLAQVEHLNLVKFYGYLEHEDERVVVVEYVSNGTLRNHLDCIHGNILDLAARIDVATDVAHAITYLHMYTDRPIIHRDIKSSNILLTENLRAKVADFGFARLAADSGATHVSTQIKGTAGYLDPEYLRTYQLTEKSDVYSFGVLLVELVTGRRPIEINRELKERITAKWALKKFIEEDAISTLDPKLECTTANQFALAKILELALQCLAPRRQNRPSMRRCAEILWGIRKDYRELTALDCRSLSSHSQRSASMRKG</sequence>
<dbReference type="InterPro" id="IPR008271">
    <property type="entry name" value="Ser/Thr_kinase_AS"/>
</dbReference>
<evidence type="ECO:0000313" key="15">
    <source>
        <dbReference type="Proteomes" id="UP000811609"/>
    </source>
</evidence>
<keyword evidence="2" id="KW-0723">Serine/threonine-protein kinase</keyword>
<evidence type="ECO:0000256" key="7">
    <source>
        <dbReference type="ARBA" id="ARBA00022840"/>
    </source>
</evidence>
<proteinExistence type="predicted"/>
<dbReference type="GO" id="GO:0003723">
    <property type="term" value="F:RNA binding"/>
    <property type="evidence" value="ECO:0007669"/>
    <property type="project" value="InterPro"/>
</dbReference>
<feature type="repeat" description="PPR" evidence="10">
    <location>
        <begin position="344"/>
        <end position="378"/>
    </location>
</feature>
<dbReference type="InterPro" id="IPR046848">
    <property type="entry name" value="E_motif"/>
</dbReference>
<keyword evidence="15" id="KW-1185">Reference proteome</keyword>
<dbReference type="FunFam" id="1.25.40.10:FF:000343">
    <property type="entry name" value="Pentatricopeptide repeat-containing protein At3g58590"/>
    <property type="match status" value="1"/>
</dbReference>
<evidence type="ECO:0000256" key="12">
    <source>
        <dbReference type="SAM" id="MobiDB-lite"/>
    </source>
</evidence>
<feature type="binding site" evidence="11">
    <location>
        <position position="845"/>
    </location>
    <ligand>
        <name>ATP</name>
        <dbReference type="ChEBI" id="CHEBI:30616"/>
    </ligand>
</feature>
<dbReference type="PROSITE" id="PS50011">
    <property type="entry name" value="PROTEIN_KINASE_DOM"/>
    <property type="match status" value="1"/>
</dbReference>
<dbReference type="FunFam" id="1.25.40.10:FF:000475">
    <property type="entry name" value="Pentatricopeptide repeat-containing protein At5g40410, mitochondrial"/>
    <property type="match status" value="1"/>
</dbReference>
<gene>
    <name evidence="14" type="ORF">CIPAW_01G063700</name>
</gene>
<comment type="catalytic activity">
    <reaction evidence="9">
        <text>L-seryl-[protein] + ATP = O-phospho-L-seryl-[protein] + ADP + H(+)</text>
        <dbReference type="Rhea" id="RHEA:17989"/>
        <dbReference type="Rhea" id="RHEA-COMP:9863"/>
        <dbReference type="Rhea" id="RHEA-COMP:11604"/>
        <dbReference type="ChEBI" id="CHEBI:15378"/>
        <dbReference type="ChEBI" id="CHEBI:29999"/>
        <dbReference type="ChEBI" id="CHEBI:30616"/>
        <dbReference type="ChEBI" id="CHEBI:83421"/>
        <dbReference type="ChEBI" id="CHEBI:456216"/>
        <dbReference type="EC" id="2.7.11.1"/>
    </reaction>
</comment>
<feature type="repeat" description="PPR" evidence="10">
    <location>
        <begin position="243"/>
        <end position="277"/>
    </location>
</feature>
<dbReference type="FunFam" id="1.10.510.10:FF:000300">
    <property type="entry name" value="Calmodulin-binding receptor-like cytoplasmic kinase 3"/>
    <property type="match status" value="1"/>
</dbReference>
<dbReference type="Proteomes" id="UP000811609">
    <property type="component" value="Chromosome 1"/>
</dbReference>
<organism evidence="14 15">
    <name type="scientific">Carya illinoinensis</name>
    <name type="common">Pecan</name>
    <dbReference type="NCBI Taxonomy" id="32201"/>
    <lineage>
        <taxon>Eukaryota</taxon>
        <taxon>Viridiplantae</taxon>
        <taxon>Streptophyta</taxon>
        <taxon>Embryophyta</taxon>
        <taxon>Tracheophyta</taxon>
        <taxon>Spermatophyta</taxon>
        <taxon>Magnoliopsida</taxon>
        <taxon>eudicotyledons</taxon>
        <taxon>Gunneridae</taxon>
        <taxon>Pentapetalae</taxon>
        <taxon>rosids</taxon>
        <taxon>fabids</taxon>
        <taxon>Fagales</taxon>
        <taxon>Juglandaceae</taxon>
        <taxon>Carya</taxon>
    </lineage>
</organism>
<protein>
    <recommendedName>
        <fullName evidence="1">non-specific serine/threonine protein kinase</fullName>
        <ecNumber evidence="1">2.7.11.1</ecNumber>
    </recommendedName>
</protein>
<keyword evidence="3" id="KW-0808">Transferase</keyword>
<dbReference type="AlphaFoldDB" id="A0A8T1RLE2"/>
<dbReference type="SMART" id="SM00220">
    <property type="entry name" value="S_TKc"/>
    <property type="match status" value="1"/>
</dbReference>
<dbReference type="GO" id="GO:0005524">
    <property type="term" value="F:ATP binding"/>
    <property type="evidence" value="ECO:0007669"/>
    <property type="project" value="UniProtKB-UniRule"/>
</dbReference>
<evidence type="ECO:0000256" key="10">
    <source>
        <dbReference type="PROSITE-ProRule" id="PRU00708"/>
    </source>
</evidence>
<evidence type="ECO:0000256" key="9">
    <source>
        <dbReference type="ARBA" id="ARBA00048679"/>
    </source>
</evidence>
<feature type="repeat" description="PPR" evidence="10">
    <location>
        <begin position="445"/>
        <end position="479"/>
    </location>
</feature>
<evidence type="ECO:0000256" key="8">
    <source>
        <dbReference type="ARBA" id="ARBA00047899"/>
    </source>
</evidence>
<dbReference type="InterPro" id="IPR000719">
    <property type="entry name" value="Prot_kinase_dom"/>
</dbReference>
<feature type="region of interest" description="Disordered" evidence="12">
    <location>
        <begin position="756"/>
        <end position="798"/>
    </location>
</feature>
<dbReference type="PANTHER" id="PTHR47926">
    <property type="entry name" value="PENTATRICOPEPTIDE REPEAT-CONTAINING PROTEIN"/>
    <property type="match status" value="1"/>
</dbReference>
<evidence type="ECO:0000256" key="1">
    <source>
        <dbReference type="ARBA" id="ARBA00012513"/>
    </source>
</evidence>
<evidence type="ECO:0000256" key="3">
    <source>
        <dbReference type="ARBA" id="ARBA00022679"/>
    </source>
</evidence>
<evidence type="ECO:0000256" key="2">
    <source>
        <dbReference type="ARBA" id="ARBA00022527"/>
    </source>
</evidence>
<dbReference type="GO" id="GO:0004674">
    <property type="term" value="F:protein serine/threonine kinase activity"/>
    <property type="evidence" value="ECO:0007669"/>
    <property type="project" value="UniProtKB-KW"/>
</dbReference>
<reference evidence="14" key="1">
    <citation type="submission" date="2020-12" db="EMBL/GenBank/DDBJ databases">
        <title>WGS assembly of Carya illinoinensis cv. Pawnee.</title>
        <authorList>
            <person name="Platts A."/>
            <person name="Shu S."/>
            <person name="Wright S."/>
            <person name="Barry K."/>
            <person name="Edger P."/>
            <person name="Pires J.C."/>
            <person name="Schmutz J."/>
        </authorList>
    </citation>
    <scope>NUCLEOTIDE SEQUENCE</scope>
    <source>
        <tissue evidence="14">Leaf</tissue>
    </source>
</reference>
<dbReference type="FunFam" id="3.30.200.20:FF:001335">
    <property type="entry name" value="Calmodulin-binding receptor-like cytoplasmic kinase 2"/>
    <property type="match status" value="1"/>
</dbReference>
<evidence type="ECO:0000259" key="13">
    <source>
        <dbReference type="PROSITE" id="PS50011"/>
    </source>
</evidence>
<dbReference type="PANTHER" id="PTHR47926:SF511">
    <property type="entry name" value="PENTATRICOPEPTIDE REPEAT-CONTAINING PROTEIN"/>
    <property type="match status" value="1"/>
</dbReference>
<keyword evidence="7 11" id="KW-0067">ATP-binding</keyword>
<dbReference type="EMBL" id="CM031809">
    <property type="protein sequence ID" value="KAG6666912.1"/>
    <property type="molecule type" value="Genomic_DNA"/>
</dbReference>
<dbReference type="GO" id="GO:0009451">
    <property type="term" value="P:RNA modification"/>
    <property type="evidence" value="ECO:0007669"/>
    <property type="project" value="InterPro"/>
</dbReference>
<comment type="catalytic activity">
    <reaction evidence="8">
        <text>L-threonyl-[protein] + ATP = O-phospho-L-threonyl-[protein] + ADP + H(+)</text>
        <dbReference type="Rhea" id="RHEA:46608"/>
        <dbReference type="Rhea" id="RHEA-COMP:11060"/>
        <dbReference type="Rhea" id="RHEA-COMP:11605"/>
        <dbReference type="ChEBI" id="CHEBI:15378"/>
        <dbReference type="ChEBI" id="CHEBI:30013"/>
        <dbReference type="ChEBI" id="CHEBI:30616"/>
        <dbReference type="ChEBI" id="CHEBI:61977"/>
        <dbReference type="ChEBI" id="CHEBI:456216"/>
        <dbReference type="EC" id="2.7.11.1"/>
    </reaction>
</comment>
<keyword evidence="6" id="KW-0418">Kinase</keyword>
<dbReference type="FunFam" id="1.25.40.10:FF:000090">
    <property type="entry name" value="Pentatricopeptide repeat-containing protein, chloroplastic"/>
    <property type="match status" value="1"/>
</dbReference>
<dbReference type="InterPro" id="IPR017441">
    <property type="entry name" value="Protein_kinase_ATP_BS"/>
</dbReference>
<keyword evidence="4" id="KW-0677">Repeat</keyword>
<dbReference type="InterPro" id="IPR046960">
    <property type="entry name" value="PPR_At4g14850-like_plant"/>
</dbReference>
<evidence type="ECO:0000256" key="6">
    <source>
        <dbReference type="ARBA" id="ARBA00022777"/>
    </source>
</evidence>
<dbReference type="Pfam" id="PF01535">
    <property type="entry name" value="PPR"/>
    <property type="match status" value="3"/>
</dbReference>
<feature type="domain" description="Protein kinase" evidence="13">
    <location>
        <begin position="813"/>
        <end position="1090"/>
    </location>
</feature>
<feature type="compositionally biased region" description="Basic and acidic residues" evidence="12">
    <location>
        <begin position="788"/>
        <end position="798"/>
    </location>
</feature>
<dbReference type="PROSITE" id="PS00108">
    <property type="entry name" value="PROTEIN_KINASE_ST"/>
    <property type="match status" value="1"/>
</dbReference>
<dbReference type="NCBIfam" id="TIGR00756">
    <property type="entry name" value="PPR"/>
    <property type="match status" value="4"/>
</dbReference>
<dbReference type="PROSITE" id="PS00107">
    <property type="entry name" value="PROTEIN_KINASE_ATP"/>
    <property type="match status" value="1"/>
</dbReference>
<dbReference type="Pfam" id="PF20431">
    <property type="entry name" value="E_motif"/>
    <property type="match status" value="1"/>
</dbReference>
<dbReference type="EC" id="2.7.11.1" evidence="1"/>
<dbReference type="PROSITE" id="PS51375">
    <property type="entry name" value="PPR"/>
    <property type="match status" value="3"/>
</dbReference>
<comment type="caution">
    <text evidence="14">The sequence shown here is derived from an EMBL/GenBank/DDBJ whole genome shotgun (WGS) entry which is preliminary data.</text>
</comment>
<dbReference type="Pfam" id="PF00069">
    <property type="entry name" value="Pkinase"/>
    <property type="match status" value="1"/>
</dbReference>
<evidence type="ECO:0000256" key="4">
    <source>
        <dbReference type="ARBA" id="ARBA00022737"/>
    </source>
</evidence>
<name>A0A8T1RLE2_CARIL</name>
<dbReference type="InterPro" id="IPR002885">
    <property type="entry name" value="PPR_rpt"/>
</dbReference>
<accession>A0A8T1RLE2</accession>